<proteinExistence type="predicted"/>
<evidence type="ECO:0000313" key="3">
    <source>
        <dbReference type="Proteomes" id="UP000261480"/>
    </source>
</evidence>
<reference evidence="2" key="1">
    <citation type="submission" date="2025-08" db="UniProtKB">
        <authorList>
            <consortium name="Ensembl"/>
        </authorList>
    </citation>
    <scope>IDENTIFICATION</scope>
</reference>
<dbReference type="Gene3D" id="2.60.120.200">
    <property type="match status" value="1"/>
</dbReference>
<keyword evidence="1" id="KW-1133">Transmembrane helix</keyword>
<dbReference type="Ensembl" id="ENSPMET00000033412.1">
    <property type="protein sequence ID" value="ENSPMEP00000031802.1"/>
    <property type="gene ID" value="ENSPMEG00000019181.1"/>
</dbReference>
<dbReference type="SUPFAM" id="SSF49899">
    <property type="entry name" value="Concanavalin A-like lectins/glucanases"/>
    <property type="match status" value="1"/>
</dbReference>
<protein>
    <recommendedName>
        <fullName evidence="4">Galectin</fullName>
    </recommendedName>
</protein>
<evidence type="ECO:0000256" key="1">
    <source>
        <dbReference type="SAM" id="Phobius"/>
    </source>
</evidence>
<dbReference type="AlphaFoldDB" id="A0A3B3YWL9"/>
<keyword evidence="3" id="KW-1185">Reference proteome</keyword>
<dbReference type="InterPro" id="IPR013320">
    <property type="entry name" value="ConA-like_dom_sf"/>
</dbReference>
<organism evidence="2 3">
    <name type="scientific">Poecilia mexicana</name>
    <dbReference type="NCBI Taxonomy" id="48701"/>
    <lineage>
        <taxon>Eukaryota</taxon>
        <taxon>Metazoa</taxon>
        <taxon>Chordata</taxon>
        <taxon>Craniata</taxon>
        <taxon>Vertebrata</taxon>
        <taxon>Euteleostomi</taxon>
        <taxon>Actinopterygii</taxon>
        <taxon>Neopterygii</taxon>
        <taxon>Teleostei</taxon>
        <taxon>Neoteleostei</taxon>
        <taxon>Acanthomorphata</taxon>
        <taxon>Ovalentaria</taxon>
        <taxon>Atherinomorphae</taxon>
        <taxon>Cyprinodontiformes</taxon>
        <taxon>Poeciliidae</taxon>
        <taxon>Poeciliinae</taxon>
        <taxon>Poecilia</taxon>
    </lineage>
</organism>
<name>A0A3B3YWL9_9TELE</name>
<feature type="transmembrane region" description="Helical" evidence="1">
    <location>
        <begin position="63"/>
        <end position="89"/>
    </location>
</feature>
<evidence type="ECO:0008006" key="4">
    <source>
        <dbReference type="Google" id="ProtNLM"/>
    </source>
</evidence>
<keyword evidence="1" id="KW-0812">Transmembrane</keyword>
<sequence>SQDMEVRQISFKVGQILMPQPHKMQDTKFSVNTGIDENDLPVHLNPRFSWEGKNGVQGVRCDLFTYFSLGVNPIFLLILYSLFLLQIIIQFTEAGFVMNLCGGSTFDFPDRLGVKKYFLQLH</sequence>
<keyword evidence="1" id="KW-0472">Membrane</keyword>
<dbReference type="Proteomes" id="UP000261480">
    <property type="component" value="Unplaced"/>
</dbReference>
<dbReference type="STRING" id="48701.ENSPMEP00000031802"/>
<reference evidence="2" key="2">
    <citation type="submission" date="2025-09" db="UniProtKB">
        <authorList>
            <consortium name="Ensembl"/>
        </authorList>
    </citation>
    <scope>IDENTIFICATION</scope>
</reference>
<accession>A0A3B3YWL9</accession>
<evidence type="ECO:0000313" key="2">
    <source>
        <dbReference type="Ensembl" id="ENSPMEP00000031802.1"/>
    </source>
</evidence>